<gene>
    <name evidence="1" type="ORF">CVT26_003508</name>
</gene>
<accession>A0A409W300</accession>
<comment type="caution">
    <text evidence="1">The sequence shown here is derived from an EMBL/GenBank/DDBJ whole genome shotgun (WGS) entry which is preliminary data.</text>
</comment>
<dbReference type="EMBL" id="NHYE01005434">
    <property type="protein sequence ID" value="PPQ72887.1"/>
    <property type="molecule type" value="Genomic_DNA"/>
</dbReference>
<reference evidence="1 2" key="1">
    <citation type="journal article" date="2018" name="Evol. Lett.">
        <title>Horizontal gene cluster transfer increased hallucinogenic mushroom diversity.</title>
        <authorList>
            <person name="Reynolds H.T."/>
            <person name="Vijayakumar V."/>
            <person name="Gluck-Thaler E."/>
            <person name="Korotkin H.B."/>
            <person name="Matheny P.B."/>
            <person name="Slot J.C."/>
        </authorList>
    </citation>
    <scope>NUCLEOTIDE SEQUENCE [LARGE SCALE GENOMIC DNA]</scope>
    <source>
        <strain evidence="1 2">SRW20</strain>
    </source>
</reference>
<sequence>MSLPTANQHAARVGRATKVGVVGSESRISDVGFEIFRVNVLPVVNWTMPQFLCGFPLSCEWVLFELANSDQPVGLAAKSFSSLNKRGPLYRPTTLISRYGHFHCLNSRSPGTWQWFLFELVSSDRFGGLAPNSALLTNANPLCQSTNLMSGIMVTGGYTMLCILA</sequence>
<dbReference type="AlphaFoldDB" id="A0A409W300"/>
<dbReference type="Proteomes" id="UP000284706">
    <property type="component" value="Unassembled WGS sequence"/>
</dbReference>
<keyword evidence="2" id="KW-1185">Reference proteome</keyword>
<evidence type="ECO:0000313" key="2">
    <source>
        <dbReference type="Proteomes" id="UP000284706"/>
    </source>
</evidence>
<name>A0A409W300_9AGAR</name>
<protein>
    <submittedName>
        <fullName evidence="1">Uncharacterized protein</fullName>
    </submittedName>
</protein>
<dbReference type="InParanoid" id="A0A409W300"/>
<proteinExistence type="predicted"/>
<organism evidence="1 2">
    <name type="scientific">Gymnopilus dilepis</name>
    <dbReference type="NCBI Taxonomy" id="231916"/>
    <lineage>
        <taxon>Eukaryota</taxon>
        <taxon>Fungi</taxon>
        <taxon>Dikarya</taxon>
        <taxon>Basidiomycota</taxon>
        <taxon>Agaricomycotina</taxon>
        <taxon>Agaricomycetes</taxon>
        <taxon>Agaricomycetidae</taxon>
        <taxon>Agaricales</taxon>
        <taxon>Agaricineae</taxon>
        <taxon>Hymenogastraceae</taxon>
        <taxon>Gymnopilus</taxon>
    </lineage>
</organism>
<evidence type="ECO:0000313" key="1">
    <source>
        <dbReference type="EMBL" id="PPQ72887.1"/>
    </source>
</evidence>